<evidence type="ECO:0000256" key="4">
    <source>
        <dbReference type="ARBA" id="ARBA00022801"/>
    </source>
</evidence>
<evidence type="ECO:0000256" key="1">
    <source>
        <dbReference type="ARBA" id="ARBA00001946"/>
    </source>
</evidence>
<feature type="compositionally biased region" description="Basic and acidic residues" evidence="5">
    <location>
        <begin position="403"/>
        <end position="423"/>
    </location>
</feature>
<comment type="caution">
    <text evidence="7">The sequence shown here is derived from an EMBL/GenBank/DDBJ whole genome shotgun (WGS) entry which is preliminary data.</text>
</comment>
<dbReference type="InterPro" id="IPR013209">
    <property type="entry name" value="LNS2"/>
</dbReference>
<keyword evidence="4" id="KW-0378">Hydrolase</keyword>
<reference evidence="7" key="1">
    <citation type="submission" date="2023-10" db="EMBL/GenBank/DDBJ databases">
        <title>Chromosome-level genome of the transformable northern wattle, Acacia crassicarpa.</title>
        <authorList>
            <person name="Massaro I."/>
            <person name="Sinha N.R."/>
            <person name="Poethig S."/>
            <person name="Leichty A.R."/>
        </authorList>
    </citation>
    <scope>NUCLEOTIDE SEQUENCE</scope>
    <source>
        <strain evidence="7">Acra3RX</strain>
        <tissue evidence="7">Leaf</tissue>
    </source>
</reference>
<feature type="region of interest" description="Disordered" evidence="5">
    <location>
        <begin position="612"/>
        <end position="647"/>
    </location>
</feature>
<sequence>MNVVGKVGSLISQGVYSVATPFHPFGGAVDVIVVQQQDGTFRSTPWYVRFGKFQGVLKGAEKIVRIDVNGVEANFHMYLDNSGEAYFLKEVDDDKRMESNGIAEDTNNSEFAAENSGVEIDNTHRFAHSISDSGVLGLKDEHDSFDLPQIQRTESDSGRRYYDFQDELSSFEGSVGLSEYESNPYEALDGENYVDSQDSHPEMVLFSVDGHVLMAPISESEKNTDTLQLETPQFHLVPGEGTEFCEENGEFISGEGAWAADYISQMDASAADVPIKSHCDTNGDANISELQQEGHQEEDGHISHQAQEILRVESQEEGCHIQNNSVEGGSGIRRNNVFKSCLELQEFSQLAENADSLDNDSSLEDQHSAEDTNTTNTVVVNTEEGGLAQSKCDDELYPSASSEDCRSLELRPQDVEKKGSREVEIDSGRHFVSDIAISNDEDTGKSAPSEGLDDIQRTLVPEDHSHKRKVVELQTAVSSEEAQSHPGSRFEISLCGHELKTGIGLDAAAKAFEAHRISADEFKVSALSIVKNENLIIKINGRYLPWEKATPHVLGMAVFGLDLPVEPKDTIPVEQDDAVKSRDDDHGSAGSGRRWRLWPIPFRKVKTIEHTSSSSSNDDVFVDSESDLQNSLGESTPSAGGHRSPRKQLLRTNVPTNDQIASLNLNEGQNLVTFSFSTRVLGKQQVDAHIYLWKWNARIVISDVDGTITKSDVLGQFMPLVGKDWTQSGVARLFSAIKENGYQLLFLSARAIVQAYLTRSFLLNLKQDGKTLPNGPVVISPDGLIPSLYREVIRRAPHEFKIACLEDIKKLFPADYNPFYAGFGNRDTDELSYKKIGIPKGKIFIINPKGEVAISHRIDVKSYTSLHTLVNDMFPPTSLLEQEDYNSWNYWRMPLPDLDLSI</sequence>
<dbReference type="EC" id="3.1.3.4" evidence="3"/>
<dbReference type="Pfam" id="PF16876">
    <property type="entry name" value="Lipin_mid"/>
    <property type="match status" value="1"/>
</dbReference>
<feature type="compositionally biased region" description="Basic and acidic residues" evidence="5">
    <location>
        <begin position="572"/>
        <end position="587"/>
    </location>
</feature>
<dbReference type="Pfam" id="PF04571">
    <property type="entry name" value="Lipin_N"/>
    <property type="match status" value="1"/>
</dbReference>
<feature type="compositionally biased region" description="Polar residues" evidence="5">
    <location>
        <begin position="628"/>
        <end position="638"/>
    </location>
</feature>
<dbReference type="InterPro" id="IPR031703">
    <property type="entry name" value="Lipin_mid"/>
</dbReference>
<name>A0AAE1MT26_9FABA</name>
<comment type="similarity">
    <text evidence="2">Belongs to the lipin family.</text>
</comment>
<feature type="domain" description="LNS2/PITP" evidence="6">
    <location>
        <begin position="699"/>
        <end position="855"/>
    </location>
</feature>
<feature type="region of interest" description="Disordered" evidence="5">
    <location>
        <begin position="572"/>
        <end position="592"/>
    </location>
</feature>
<dbReference type="InterPro" id="IPR036412">
    <property type="entry name" value="HAD-like_sf"/>
</dbReference>
<feature type="compositionally biased region" description="Low complexity" evidence="5">
    <location>
        <begin position="372"/>
        <end position="382"/>
    </location>
</feature>
<evidence type="ECO:0000256" key="5">
    <source>
        <dbReference type="SAM" id="MobiDB-lite"/>
    </source>
</evidence>
<dbReference type="InterPro" id="IPR007651">
    <property type="entry name" value="Lipin_N"/>
</dbReference>
<evidence type="ECO:0000313" key="8">
    <source>
        <dbReference type="Proteomes" id="UP001293593"/>
    </source>
</evidence>
<dbReference type="AlphaFoldDB" id="A0AAE1MT26"/>
<dbReference type="InterPro" id="IPR031315">
    <property type="entry name" value="LNS2/PITP"/>
</dbReference>
<evidence type="ECO:0000256" key="2">
    <source>
        <dbReference type="ARBA" id="ARBA00005476"/>
    </source>
</evidence>
<keyword evidence="8" id="KW-1185">Reference proteome</keyword>
<dbReference type="Pfam" id="PF08235">
    <property type="entry name" value="LNS2"/>
    <property type="match status" value="1"/>
</dbReference>
<dbReference type="PANTHER" id="PTHR12181:SF59">
    <property type="entry name" value="PHOSPHATIDATE PHOSPHATASE PAH1"/>
    <property type="match status" value="1"/>
</dbReference>
<dbReference type="SUPFAM" id="SSF56784">
    <property type="entry name" value="HAD-like"/>
    <property type="match status" value="1"/>
</dbReference>
<dbReference type="GO" id="GO:0008195">
    <property type="term" value="F:phosphatidate phosphatase activity"/>
    <property type="evidence" value="ECO:0007669"/>
    <property type="project" value="UniProtKB-EC"/>
</dbReference>
<evidence type="ECO:0000256" key="3">
    <source>
        <dbReference type="ARBA" id="ARBA00012638"/>
    </source>
</evidence>
<evidence type="ECO:0000313" key="7">
    <source>
        <dbReference type="EMBL" id="KAK4272933.1"/>
    </source>
</evidence>
<proteinExistence type="inferred from homology"/>
<dbReference type="SMART" id="SM00775">
    <property type="entry name" value="LNS2"/>
    <property type="match status" value="1"/>
</dbReference>
<dbReference type="Proteomes" id="UP001293593">
    <property type="component" value="Unassembled WGS sequence"/>
</dbReference>
<accession>A0AAE1MT26</accession>
<dbReference type="EMBL" id="JAWXYG010000005">
    <property type="protein sequence ID" value="KAK4272933.1"/>
    <property type="molecule type" value="Genomic_DNA"/>
</dbReference>
<dbReference type="PANTHER" id="PTHR12181">
    <property type="entry name" value="LIPIN"/>
    <property type="match status" value="1"/>
</dbReference>
<gene>
    <name evidence="7" type="ORF">QN277_021421</name>
</gene>
<comment type="cofactor">
    <cofactor evidence="1">
        <name>Mg(2+)</name>
        <dbReference type="ChEBI" id="CHEBI:18420"/>
    </cofactor>
</comment>
<evidence type="ECO:0000259" key="6">
    <source>
        <dbReference type="SMART" id="SM00775"/>
    </source>
</evidence>
<feature type="region of interest" description="Disordered" evidence="5">
    <location>
        <begin position="355"/>
        <end position="423"/>
    </location>
</feature>
<organism evidence="7 8">
    <name type="scientific">Acacia crassicarpa</name>
    <name type="common">northern wattle</name>
    <dbReference type="NCBI Taxonomy" id="499986"/>
    <lineage>
        <taxon>Eukaryota</taxon>
        <taxon>Viridiplantae</taxon>
        <taxon>Streptophyta</taxon>
        <taxon>Embryophyta</taxon>
        <taxon>Tracheophyta</taxon>
        <taxon>Spermatophyta</taxon>
        <taxon>Magnoliopsida</taxon>
        <taxon>eudicotyledons</taxon>
        <taxon>Gunneridae</taxon>
        <taxon>Pentapetalae</taxon>
        <taxon>rosids</taxon>
        <taxon>fabids</taxon>
        <taxon>Fabales</taxon>
        <taxon>Fabaceae</taxon>
        <taxon>Caesalpinioideae</taxon>
        <taxon>mimosoid clade</taxon>
        <taxon>Acacieae</taxon>
        <taxon>Acacia</taxon>
    </lineage>
</organism>
<protein>
    <recommendedName>
        <fullName evidence="3">phosphatidate phosphatase</fullName>
        <ecNumber evidence="3">3.1.3.4</ecNumber>
    </recommendedName>
</protein>
<dbReference type="InterPro" id="IPR026058">
    <property type="entry name" value="LIPIN"/>
</dbReference>